<sequence>MRSHKDEFMAKKKALTIHIDTDLVGPHGMPLVYGSTPEKIGSLKGSVRFSSNYDCKGRDIQIIYEAWIESSWTSVVNKKLVHHHTKDVFGYQTWTLPLIHTKSNGSTVVSGVYKKDFEVLLIHPCDRVRHSFDSARSACSSSSSAVSSTHESQTTSTASSAASVASSSASTLLPSSSYSPHSKIKYTIRAVLQRPFPSLSNVEASQEVWVVNDAPPCESGEPHDLYEFSSECLESSPSTMSSSCASSVHSQESMSDYEDKSAYQQPSTPSLSHPLEATPRKHTSLMPYVGHQTLLLIPIFVSLLLLLEHLFGGMAVWAFLLLALHTYPRTRVLQAVLSPAEP</sequence>
<keyword evidence="2" id="KW-0812">Transmembrane</keyword>
<dbReference type="Proteomes" id="UP000738359">
    <property type="component" value="Unassembled WGS sequence"/>
</dbReference>
<proteinExistence type="predicted"/>
<keyword evidence="2" id="KW-1133">Transmembrane helix</keyword>
<reference evidence="3" key="1">
    <citation type="journal article" date="2020" name="Fungal Divers.">
        <title>Resolving the Mortierellaceae phylogeny through synthesis of multi-gene phylogenetics and phylogenomics.</title>
        <authorList>
            <person name="Vandepol N."/>
            <person name="Liber J."/>
            <person name="Desiro A."/>
            <person name="Na H."/>
            <person name="Kennedy M."/>
            <person name="Barry K."/>
            <person name="Grigoriev I.V."/>
            <person name="Miller A.N."/>
            <person name="O'Donnell K."/>
            <person name="Stajich J.E."/>
            <person name="Bonito G."/>
        </authorList>
    </citation>
    <scope>NUCLEOTIDE SEQUENCE</scope>
    <source>
        <strain evidence="3">CK1249</strain>
    </source>
</reference>
<evidence type="ECO:0000313" key="4">
    <source>
        <dbReference type="Proteomes" id="UP000738359"/>
    </source>
</evidence>
<name>A0A9P6J4C6_MORAP</name>
<dbReference type="EMBL" id="JAAAHY010000553">
    <property type="protein sequence ID" value="KAF9962298.1"/>
    <property type="molecule type" value="Genomic_DNA"/>
</dbReference>
<dbReference type="OrthoDB" id="2435556at2759"/>
<evidence type="ECO:0000256" key="1">
    <source>
        <dbReference type="SAM" id="MobiDB-lite"/>
    </source>
</evidence>
<feature type="compositionally biased region" description="Low complexity" evidence="1">
    <location>
        <begin position="243"/>
        <end position="253"/>
    </location>
</feature>
<dbReference type="AlphaFoldDB" id="A0A9P6J4C6"/>
<keyword evidence="2" id="KW-0472">Membrane</keyword>
<feature type="compositionally biased region" description="Polar residues" evidence="1">
    <location>
        <begin position="262"/>
        <end position="271"/>
    </location>
</feature>
<keyword evidence="4" id="KW-1185">Reference proteome</keyword>
<evidence type="ECO:0000313" key="3">
    <source>
        <dbReference type="EMBL" id="KAF9962298.1"/>
    </source>
</evidence>
<feature type="transmembrane region" description="Helical" evidence="2">
    <location>
        <begin position="295"/>
        <end position="324"/>
    </location>
</feature>
<feature type="region of interest" description="Disordered" evidence="1">
    <location>
        <begin position="142"/>
        <end position="161"/>
    </location>
</feature>
<accession>A0A9P6J4C6</accession>
<feature type="region of interest" description="Disordered" evidence="1">
    <location>
        <begin position="243"/>
        <end position="277"/>
    </location>
</feature>
<protein>
    <submittedName>
        <fullName evidence="3">Uncharacterized protein</fullName>
    </submittedName>
</protein>
<organism evidence="3 4">
    <name type="scientific">Mortierella alpina</name>
    <name type="common">Oleaginous fungus</name>
    <name type="synonym">Mortierella renispora</name>
    <dbReference type="NCBI Taxonomy" id="64518"/>
    <lineage>
        <taxon>Eukaryota</taxon>
        <taxon>Fungi</taxon>
        <taxon>Fungi incertae sedis</taxon>
        <taxon>Mucoromycota</taxon>
        <taxon>Mortierellomycotina</taxon>
        <taxon>Mortierellomycetes</taxon>
        <taxon>Mortierellales</taxon>
        <taxon>Mortierellaceae</taxon>
        <taxon>Mortierella</taxon>
    </lineage>
</organism>
<comment type="caution">
    <text evidence="3">The sequence shown here is derived from an EMBL/GenBank/DDBJ whole genome shotgun (WGS) entry which is preliminary data.</text>
</comment>
<evidence type="ECO:0000256" key="2">
    <source>
        <dbReference type="SAM" id="Phobius"/>
    </source>
</evidence>
<gene>
    <name evidence="3" type="ORF">BGZ70_008074</name>
</gene>